<organism evidence="1 2">
    <name type="scientific">Rhodococcoides yunnanense</name>
    <dbReference type="NCBI Taxonomy" id="278209"/>
    <lineage>
        <taxon>Bacteria</taxon>
        <taxon>Bacillati</taxon>
        <taxon>Actinomycetota</taxon>
        <taxon>Actinomycetes</taxon>
        <taxon>Mycobacteriales</taxon>
        <taxon>Nocardiaceae</taxon>
        <taxon>Rhodococcoides</taxon>
    </lineage>
</organism>
<reference evidence="1 2" key="1">
    <citation type="submission" date="2023-10" db="EMBL/GenBank/DDBJ databases">
        <title>Development of a sustainable strategy for remediation of hydrocarbon-contaminated territories based on the waste exchange concept.</title>
        <authorList>
            <person name="Krivoruchko A."/>
        </authorList>
    </citation>
    <scope>NUCLEOTIDE SEQUENCE [LARGE SCALE GENOMIC DNA]</scope>
    <source>
        <strain evidence="1 2">IEGM 1323</strain>
    </source>
</reference>
<name>A0ABU4BI86_9NOCA</name>
<dbReference type="EMBL" id="JAWLJX010000009">
    <property type="protein sequence ID" value="MDV6263954.1"/>
    <property type="molecule type" value="Genomic_DNA"/>
</dbReference>
<gene>
    <name evidence="1" type="ORF">R3P96_21660</name>
</gene>
<proteinExistence type="predicted"/>
<protein>
    <submittedName>
        <fullName evidence="1">Uncharacterized protein</fullName>
    </submittedName>
</protein>
<accession>A0ABU4BI86</accession>
<dbReference type="Proteomes" id="UP001185755">
    <property type="component" value="Unassembled WGS sequence"/>
</dbReference>
<dbReference type="RefSeq" id="WP_317566076.1">
    <property type="nucleotide sequence ID" value="NZ_JAWLJX010000009.1"/>
</dbReference>
<evidence type="ECO:0000313" key="1">
    <source>
        <dbReference type="EMBL" id="MDV6263954.1"/>
    </source>
</evidence>
<evidence type="ECO:0000313" key="2">
    <source>
        <dbReference type="Proteomes" id="UP001185755"/>
    </source>
</evidence>
<sequence>MKGKSMVQEYEYLLSETAVSVSGTIAYFTDQFDTVGGGEPTERQAPTLSPRTVSLRTRGDIAAPCQIVVGGRGADTELQLQTTTDGRLDSIQYKSVGVGPRLVLAAAKILGTVAGAAFGFAPIGGAGGSVGSLTTTPDQRAYTHWSAQHSELVDRRELAAGHLRQLDSQVFALRVAAAESTSVVDRTNKMVEVRQLDWLRQSFATEVEDIDKQYREWRTTTISSREVALTLETALMRHPIGRKGDLTPDVNSLEGESRRIFDLFNIVVQLEPSPIRSGAAMSWGSDPEMVYWRQPELREISIWRKPQLLGSVVPLEKYQASLEYVIHKHSTVRAMPIHSSVWGEDNLTLQFDDKGAAVSISTTAKDRFGLVASAVGSASAEFAAGVQTVAGVLENIDAFRDADGSAAKTRLENRLAAARAELDMRGVEATAEDFATLQRLEQEVKIAGARGTLAPQTAEAARAARVEQLTKEAGLLKALKDAIA</sequence>
<keyword evidence="2" id="KW-1185">Reference proteome</keyword>
<comment type="caution">
    <text evidence="1">The sequence shown here is derived from an EMBL/GenBank/DDBJ whole genome shotgun (WGS) entry which is preliminary data.</text>
</comment>